<evidence type="ECO:0000313" key="7">
    <source>
        <dbReference type="Proteomes" id="UP000598467"/>
    </source>
</evidence>
<protein>
    <submittedName>
        <fullName evidence="6">Cytochrome c</fullName>
    </submittedName>
</protein>
<organism evidence="6 7">
    <name type="scientific">Roseibium aggregatum</name>
    <dbReference type="NCBI Taxonomy" id="187304"/>
    <lineage>
        <taxon>Bacteria</taxon>
        <taxon>Pseudomonadati</taxon>
        <taxon>Pseudomonadota</taxon>
        <taxon>Alphaproteobacteria</taxon>
        <taxon>Hyphomicrobiales</taxon>
        <taxon>Stappiaceae</taxon>
        <taxon>Roseibium</taxon>
    </lineage>
</organism>
<dbReference type="GO" id="GO:0020037">
    <property type="term" value="F:heme binding"/>
    <property type="evidence" value="ECO:0007669"/>
    <property type="project" value="InterPro"/>
</dbReference>
<feature type="domain" description="Cytochrome c" evidence="5">
    <location>
        <begin position="9"/>
        <end position="89"/>
    </location>
</feature>
<dbReference type="InterPro" id="IPR009056">
    <property type="entry name" value="Cyt_c-like_dom"/>
</dbReference>
<dbReference type="Proteomes" id="UP000598467">
    <property type="component" value="Unassembled WGS sequence"/>
</dbReference>
<comment type="caution">
    <text evidence="6">The sequence shown here is derived from an EMBL/GenBank/DDBJ whole genome shotgun (WGS) entry which is preliminary data.</text>
</comment>
<dbReference type="SUPFAM" id="SSF46626">
    <property type="entry name" value="Cytochrome c"/>
    <property type="match status" value="1"/>
</dbReference>
<evidence type="ECO:0000256" key="1">
    <source>
        <dbReference type="ARBA" id="ARBA00022617"/>
    </source>
</evidence>
<evidence type="ECO:0000256" key="4">
    <source>
        <dbReference type="PROSITE-ProRule" id="PRU00433"/>
    </source>
</evidence>
<evidence type="ECO:0000313" key="6">
    <source>
        <dbReference type="EMBL" id="MBD1546884.1"/>
    </source>
</evidence>
<keyword evidence="1 4" id="KW-0349">Heme</keyword>
<gene>
    <name evidence="6" type="ORF">HK439_11465</name>
</gene>
<dbReference type="AlphaFoldDB" id="A0A926NX15"/>
<dbReference type="InterPro" id="IPR036909">
    <property type="entry name" value="Cyt_c-like_dom_sf"/>
</dbReference>
<dbReference type="GO" id="GO:0046872">
    <property type="term" value="F:metal ion binding"/>
    <property type="evidence" value="ECO:0007669"/>
    <property type="project" value="UniProtKB-KW"/>
</dbReference>
<dbReference type="Pfam" id="PF00034">
    <property type="entry name" value="Cytochrom_C"/>
    <property type="match status" value="1"/>
</dbReference>
<dbReference type="EMBL" id="JABFCZ010000011">
    <property type="protein sequence ID" value="MBD1546884.1"/>
    <property type="molecule type" value="Genomic_DNA"/>
</dbReference>
<accession>A0A926NX15</accession>
<evidence type="ECO:0000256" key="3">
    <source>
        <dbReference type="ARBA" id="ARBA00023004"/>
    </source>
</evidence>
<dbReference type="Gene3D" id="1.10.760.10">
    <property type="entry name" value="Cytochrome c-like domain"/>
    <property type="match status" value="1"/>
</dbReference>
<keyword evidence="2 4" id="KW-0479">Metal-binding</keyword>
<dbReference type="PROSITE" id="PS51007">
    <property type="entry name" value="CYTC"/>
    <property type="match status" value="1"/>
</dbReference>
<keyword evidence="3 4" id="KW-0408">Iron</keyword>
<name>A0A926NX15_9HYPH</name>
<evidence type="ECO:0000256" key="2">
    <source>
        <dbReference type="ARBA" id="ARBA00022723"/>
    </source>
</evidence>
<sequence>MAAGPGFAADADHGKELALQWCSACHLVSNDQEKVSGASVPSFYDVAKAPGFDEEGLKIFLADPHPKMPNMTLSNGEIADIARYISSLSE</sequence>
<evidence type="ECO:0000259" key="5">
    <source>
        <dbReference type="PROSITE" id="PS51007"/>
    </source>
</evidence>
<proteinExistence type="predicted"/>
<reference evidence="6" key="1">
    <citation type="submission" date="2020-05" db="EMBL/GenBank/DDBJ databases">
        <title>Identification of trans-AT polyketide cluster in two marine bacteria, producers of a novel glutaramide-containing polyketide sesbanimide D and analogs.</title>
        <authorList>
            <person name="Kacar D."/>
            <person name="Rodriguez P."/>
            <person name="Canedo L."/>
            <person name="Gonzalez E."/>
            <person name="Galan B."/>
            <person name="De La Calle F."/>
            <person name="Garcia J.L."/>
        </authorList>
    </citation>
    <scope>NUCLEOTIDE SEQUENCE</scope>
    <source>
        <strain evidence="6">PHM038</strain>
    </source>
</reference>
<dbReference type="GO" id="GO:0009055">
    <property type="term" value="F:electron transfer activity"/>
    <property type="evidence" value="ECO:0007669"/>
    <property type="project" value="InterPro"/>
</dbReference>